<dbReference type="Pfam" id="PF25572">
    <property type="entry name" value="TPR_ZSWIM8"/>
    <property type="match status" value="1"/>
</dbReference>
<name>J9EKW2_WUCBA</name>
<dbReference type="GO" id="GO:0031462">
    <property type="term" value="C:Cul2-RING ubiquitin ligase complex"/>
    <property type="evidence" value="ECO:0007669"/>
    <property type="project" value="TreeGrafter"/>
</dbReference>
<gene>
    <name evidence="3" type="ORF">WUBG_11440</name>
</gene>
<evidence type="ECO:0000259" key="2">
    <source>
        <dbReference type="Pfam" id="PF25572"/>
    </source>
</evidence>
<feature type="non-terminal residue" evidence="3">
    <location>
        <position position="1"/>
    </location>
</feature>
<dbReference type="PANTHER" id="PTHR22619:SF1">
    <property type="entry name" value="ZINC FINGER SWIM DOMAIN-CONTAINING PROTEIN 8"/>
    <property type="match status" value="1"/>
</dbReference>
<accession>J9EKW2</accession>
<feature type="region of interest" description="Disordered" evidence="1">
    <location>
        <begin position="222"/>
        <end position="263"/>
    </location>
</feature>
<protein>
    <recommendedName>
        <fullName evidence="2">ZSWIM8 TPR repeats domain-containing protein</fullName>
    </recommendedName>
</protein>
<comment type="caution">
    <text evidence="3">The sequence shown here is derived from an EMBL/GenBank/DDBJ whole genome shotgun (WGS) entry which is preliminary data.</text>
</comment>
<feature type="domain" description="ZSWIM8 TPR repeats" evidence="2">
    <location>
        <begin position="3"/>
        <end position="107"/>
    </location>
</feature>
<evidence type="ECO:0000313" key="3">
    <source>
        <dbReference type="EMBL" id="EJW77652.1"/>
    </source>
</evidence>
<reference evidence="4" key="1">
    <citation type="submission" date="2012-08" db="EMBL/GenBank/DDBJ databases">
        <title>The Genome Sequence of Wuchereria bancrofti.</title>
        <authorList>
            <person name="Nutman T.B."/>
            <person name="Fink D.L."/>
            <person name="Russ C."/>
            <person name="Young S."/>
            <person name="Zeng Q."/>
            <person name="Koehrsen M."/>
            <person name="Alvarado L."/>
            <person name="Berlin A."/>
            <person name="Chapman S.B."/>
            <person name="Chen Z."/>
            <person name="Freedman E."/>
            <person name="Gellesch M."/>
            <person name="Goldberg J."/>
            <person name="Griggs A."/>
            <person name="Gujja S."/>
            <person name="Heilman E.R."/>
            <person name="Heiman D."/>
            <person name="Hepburn T."/>
            <person name="Howarth C."/>
            <person name="Jen D."/>
            <person name="Larson L."/>
            <person name="Lewis B."/>
            <person name="Mehta T."/>
            <person name="Park D."/>
            <person name="Pearson M."/>
            <person name="Roberts A."/>
            <person name="Saif S."/>
            <person name="Shea T."/>
            <person name="Shenoy N."/>
            <person name="Sisk P."/>
            <person name="Stolte C."/>
            <person name="Sykes S."/>
            <person name="Walk T."/>
            <person name="White J."/>
            <person name="Yandava C."/>
            <person name="Haas B."/>
            <person name="Henn M.R."/>
            <person name="Nusbaum C."/>
            <person name="Birren B."/>
        </authorList>
    </citation>
    <scope>NUCLEOTIDE SEQUENCE [LARGE SCALE GENOMIC DNA]</scope>
    <source>
        <strain evidence="4">NA</strain>
    </source>
</reference>
<dbReference type="InterPro" id="IPR057945">
    <property type="entry name" value="TPR_ZSWIM8"/>
</dbReference>
<organism evidence="3 4">
    <name type="scientific">Wuchereria bancrofti</name>
    <dbReference type="NCBI Taxonomy" id="6293"/>
    <lineage>
        <taxon>Eukaryota</taxon>
        <taxon>Metazoa</taxon>
        <taxon>Ecdysozoa</taxon>
        <taxon>Nematoda</taxon>
        <taxon>Chromadorea</taxon>
        <taxon>Rhabditida</taxon>
        <taxon>Spirurina</taxon>
        <taxon>Spiruromorpha</taxon>
        <taxon>Filarioidea</taxon>
        <taxon>Onchocercidae</taxon>
        <taxon>Wuchereria</taxon>
    </lineage>
</organism>
<dbReference type="EMBL" id="ADBV01007518">
    <property type="protein sequence ID" value="EJW77652.1"/>
    <property type="molecule type" value="Genomic_DNA"/>
</dbReference>
<sequence>KTPQLNCASLCDEIVQLWRLAALNPRLSSFEREQLTSFIQIYHRNAVERIWKYICFLTNPETSVSSQAAGFIMSVVDRQGQRLSAENARFTADLFPGFLSALRACQISWNNTNIQGLLFGSNNNMSTTDFPNKLSPNIPVLRRPLRVSEDTTLLDISTSFYRTSVYTTGTNYFSLHQQASRKRRKKSRISGRRGHQFEFHDERSLIRAVRAAACAAREAALGEEVEDDSAESGQESEAGPSRNNSRTNSTTNRNESAATLSSMNYPKNDVDELFAIAHVQQSNWDIKFARCEALMSHGYAHHACVMAVELAEEMLRRPPNLLHHPVEHRYNPELSAMQRHRRTRFSQPGSILEVPVFELDEQLIEKSQLAENIYTRTLFLVQALMKEPKTHRLAFTLAISVLEIPRSPAANKFLEVKLYYLKPTVYDLVKETELVSLLRKIEIGTPELQIIRDRARRFVDNAIRLASAPQPCVLPISLGHYILDSLSFSHNICQGRRTTSGIVTKSGVQRRPCDEELAIKVALEALGMKLVVSEADYSMLCESTRLQRGDLALTVLLRYKDNIDKLALVLDKLLDPTMHRMYR</sequence>
<dbReference type="Proteomes" id="UP000004810">
    <property type="component" value="Unassembled WGS sequence"/>
</dbReference>
<evidence type="ECO:0000256" key="1">
    <source>
        <dbReference type="SAM" id="MobiDB-lite"/>
    </source>
</evidence>
<evidence type="ECO:0000313" key="4">
    <source>
        <dbReference type="Proteomes" id="UP000004810"/>
    </source>
</evidence>
<dbReference type="PANTHER" id="PTHR22619">
    <property type="entry name" value="ZINC FINGER SWIM DOMAIN CONTAINING PROTEIN 4, 5, 6"/>
    <property type="match status" value="1"/>
</dbReference>
<proteinExistence type="predicted"/>
<feature type="compositionally biased region" description="Low complexity" evidence="1">
    <location>
        <begin position="241"/>
        <end position="254"/>
    </location>
</feature>
<dbReference type="AlphaFoldDB" id="J9EKW2"/>